<dbReference type="SUPFAM" id="SSF52129">
    <property type="entry name" value="Caspase-like"/>
    <property type="match status" value="1"/>
</dbReference>
<feature type="modified residue" description="4-aspartylphosphate" evidence="1">
    <location>
        <position position="363"/>
    </location>
</feature>
<dbReference type="GO" id="GO:0006508">
    <property type="term" value="P:proteolysis"/>
    <property type="evidence" value="ECO:0007669"/>
    <property type="project" value="InterPro"/>
</dbReference>
<dbReference type="GO" id="GO:0000160">
    <property type="term" value="P:phosphorelay signal transduction system"/>
    <property type="evidence" value="ECO:0007669"/>
    <property type="project" value="InterPro"/>
</dbReference>
<dbReference type="Gene3D" id="3.40.50.2300">
    <property type="match status" value="1"/>
</dbReference>
<proteinExistence type="predicted"/>
<keyword evidence="4" id="KW-1185">Reference proteome</keyword>
<dbReference type="PANTHER" id="PTHR22576:SF37">
    <property type="entry name" value="MUCOSA-ASSOCIATED LYMPHOID TISSUE LYMPHOMA TRANSLOCATION PROTEIN 1"/>
    <property type="match status" value="1"/>
</dbReference>
<feature type="domain" description="Response regulatory" evidence="2">
    <location>
        <begin position="311"/>
        <end position="431"/>
    </location>
</feature>
<dbReference type="Gene3D" id="3.40.50.1460">
    <property type="match status" value="1"/>
</dbReference>
<dbReference type="CDD" id="cd00156">
    <property type="entry name" value="REC"/>
    <property type="match status" value="1"/>
</dbReference>
<evidence type="ECO:0000259" key="2">
    <source>
        <dbReference type="PROSITE" id="PS50110"/>
    </source>
</evidence>
<dbReference type="AlphaFoldDB" id="A0A5B8L0D7"/>
<accession>A0A5B8L0D7</accession>
<dbReference type="InterPro" id="IPR011006">
    <property type="entry name" value="CheY-like_superfamily"/>
</dbReference>
<dbReference type="InterPro" id="IPR029030">
    <property type="entry name" value="Caspase-like_dom_sf"/>
</dbReference>
<gene>
    <name evidence="3" type="ORF">FQ775_14585</name>
</gene>
<evidence type="ECO:0000256" key="1">
    <source>
        <dbReference type="PROSITE-ProRule" id="PRU00169"/>
    </source>
</evidence>
<dbReference type="Proteomes" id="UP000321389">
    <property type="component" value="Chromosome"/>
</dbReference>
<sequence>MAFRCLLVGAIAFLVLHWLGIPAFATERHALLIGNERYVKIGALGNPVNDIQAIDDALRVIGFAPDNITRIENASRETILRETQRYGERLRAAGSEAVGFFFYAGHGVASEGTNYLVPVEADGADIIGQSVSLDDIIGLAKRTAPDAIHFFVSDACRNVPAADCDCDVMASSRSVGTGWAESRSVQPLAAPEPDGDVVDMLVAYSTQAGRTASDAGAELGPYVAILHQELVKPELSVREVFDAVRRRVFKAIGQQPIAHFGPEFPAGYYLASASQSGESASGASFAPSAGLKLEIQAMKRLGLFEGLAGARVLWLDDNPANNYFERNELRMAGILVDIAMSTDEALEKIWLNGLRHYDLIISDYRRWGDFFRGLSDGYALLDRINEFPDPPDYVFYTYGFSDQEALAAEKRGAMIRTADTSALMRCIRESVLGPHPAYQCPRRLSE</sequence>
<reference evidence="3" key="1">
    <citation type="submission" date="2020-04" db="EMBL/GenBank/DDBJ databases">
        <title>Nitratireductor sp. nov. isolated from mangrove soil.</title>
        <authorList>
            <person name="Ye Y."/>
        </authorList>
    </citation>
    <scope>NUCLEOTIDE SEQUENCE</scope>
    <source>
        <strain evidence="3">SY7</strain>
    </source>
</reference>
<evidence type="ECO:0000313" key="4">
    <source>
        <dbReference type="Proteomes" id="UP000321389"/>
    </source>
</evidence>
<dbReference type="PROSITE" id="PS50110">
    <property type="entry name" value="RESPONSE_REGULATORY"/>
    <property type="match status" value="1"/>
</dbReference>
<dbReference type="OrthoDB" id="9816009at2"/>
<dbReference type="KEGG" id="niy:FQ775_14585"/>
<name>A0A5B8L0D7_9HYPH</name>
<dbReference type="InterPro" id="IPR011600">
    <property type="entry name" value="Pept_C14_caspase"/>
</dbReference>
<dbReference type="GO" id="GO:0004197">
    <property type="term" value="F:cysteine-type endopeptidase activity"/>
    <property type="evidence" value="ECO:0007669"/>
    <property type="project" value="InterPro"/>
</dbReference>
<dbReference type="InterPro" id="IPR001789">
    <property type="entry name" value="Sig_transdc_resp-reg_receiver"/>
</dbReference>
<dbReference type="EMBL" id="CP042301">
    <property type="protein sequence ID" value="QDZ01504.1"/>
    <property type="molecule type" value="Genomic_DNA"/>
</dbReference>
<dbReference type="Pfam" id="PF00656">
    <property type="entry name" value="Peptidase_C14"/>
    <property type="match status" value="1"/>
</dbReference>
<dbReference type="SUPFAM" id="SSF52172">
    <property type="entry name" value="CheY-like"/>
    <property type="match status" value="1"/>
</dbReference>
<dbReference type="InterPro" id="IPR052039">
    <property type="entry name" value="Caspase-related_regulators"/>
</dbReference>
<organism evidence="3 4">
    <name type="scientific">Nitratireductor mangrovi</name>
    <dbReference type="NCBI Taxonomy" id="2599600"/>
    <lineage>
        <taxon>Bacteria</taxon>
        <taxon>Pseudomonadati</taxon>
        <taxon>Pseudomonadota</taxon>
        <taxon>Alphaproteobacteria</taxon>
        <taxon>Hyphomicrobiales</taxon>
        <taxon>Phyllobacteriaceae</taxon>
        <taxon>Nitratireductor</taxon>
    </lineage>
</organism>
<keyword evidence="1" id="KW-0597">Phosphoprotein</keyword>
<protein>
    <recommendedName>
        <fullName evidence="2">Response regulatory domain-containing protein</fullName>
    </recommendedName>
</protein>
<dbReference type="RefSeq" id="WP_146300147.1">
    <property type="nucleotide sequence ID" value="NZ_CP042301.2"/>
</dbReference>
<evidence type="ECO:0000313" key="3">
    <source>
        <dbReference type="EMBL" id="QDZ01504.1"/>
    </source>
</evidence>
<dbReference type="PANTHER" id="PTHR22576">
    <property type="entry name" value="MUCOSA ASSOCIATED LYMPHOID TISSUE LYMPHOMA TRANSLOCATION PROTEIN 1/PARACASPASE"/>
    <property type="match status" value="1"/>
</dbReference>